<reference evidence="1 2" key="1">
    <citation type="submission" date="2018-06" db="EMBL/GenBank/DDBJ databases">
        <authorList>
            <consortium name="Pathogen Informatics"/>
            <person name="Doyle S."/>
        </authorList>
    </citation>
    <scope>NUCLEOTIDE SEQUENCE [LARGE SCALE GENOMIC DNA]</scope>
    <source>
        <strain evidence="1 2">NCTC5047</strain>
    </source>
</reference>
<dbReference type="AlphaFoldDB" id="A0A377XW20"/>
<dbReference type="GO" id="GO:0016787">
    <property type="term" value="F:hydrolase activity"/>
    <property type="evidence" value="ECO:0007669"/>
    <property type="project" value="UniProtKB-KW"/>
</dbReference>
<protein>
    <submittedName>
        <fullName evidence="1">Deoxyguanosinetriphosphate triphosphohydrolase</fullName>
    </submittedName>
</protein>
<keyword evidence="1" id="KW-0378">Hydrolase</keyword>
<evidence type="ECO:0000313" key="2">
    <source>
        <dbReference type="Proteomes" id="UP000254340"/>
    </source>
</evidence>
<evidence type="ECO:0000313" key="1">
    <source>
        <dbReference type="EMBL" id="STT86131.1"/>
    </source>
</evidence>
<dbReference type="EMBL" id="UGLH01000006">
    <property type="protein sequence ID" value="STT86131.1"/>
    <property type="molecule type" value="Genomic_DNA"/>
</dbReference>
<proteinExistence type="predicted"/>
<gene>
    <name evidence="1" type="ORF">NCTC5047_07226</name>
</gene>
<sequence length="208" mass="24178">MLSTLCEIMQSKDPQNVIIADVTDRIVDHSDESFIDALKEFYLACSDDYFLNDKVGEWIDISDTEAVNKKILDEIINRHPWSKVYEAKHSVYKANIADKENKAWKSQLTGLLTSVLQPHFKPHKFAVDIVSDCAFKDLDKTEVKLLVKDLKNRYEIKPLIECGDKLNQYQIIKYCIRVFVDRDIKERVTPEIIYKINEIVVKQIALLN</sequence>
<organism evidence="1 2">
    <name type="scientific">Klebsiella pneumoniae</name>
    <dbReference type="NCBI Taxonomy" id="573"/>
    <lineage>
        <taxon>Bacteria</taxon>
        <taxon>Pseudomonadati</taxon>
        <taxon>Pseudomonadota</taxon>
        <taxon>Gammaproteobacteria</taxon>
        <taxon>Enterobacterales</taxon>
        <taxon>Enterobacteriaceae</taxon>
        <taxon>Klebsiella/Raoultella group</taxon>
        <taxon>Klebsiella</taxon>
        <taxon>Klebsiella pneumoniae complex</taxon>
    </lineage>
</organism>
<dbReference type="Proteomes" id="UP000254340">
    <property type="component" value="Unassembled WGS sequence"/>
</dbReference>
<accession>A0A377XW20</accession>
<name>A0A377XW20_KLEPN</name>